<evidence type="ECO:0000313" key="2">
    <source>
        <dbReference type="EMBL" id="PTE17519.1"/>
    </source>
</evidence>
<keyword evidence="3" id="KW-1185">Reference proteome</keyword>
<comment type="caution">
    <text evidence="2">The sequence shown here is derived from an EMBL/GenBank/DDBJ whole genome shotgun (WGS) entry which is preliminary data.</text>
</comment>
<dbReference type="Proteomes" id="UP000241899">
    <property type="component" value="Unassembled WGS sequence"/>
</dbReference>
<protein>
    <submittedName>
        <fullName evidence="2">Uncharacterized protein</fullName>
    </submittedName>
</protein>
<evidence type="ECO:0000313" key="3">
    <source>
        <dbReference type="Proteomes" id="UP000241899"/>
    </source>
</evidence>
<feature type="transmembrane region" description="Helical" evidence="1">
    <location>
        <begin position="41"/>
        <end position="62"/>
    </location>
</feature>
<proteinExistence type="predicted"/>
<gene>
    <name evidence="2" type="ORF">C5F46_09080</name>
</gene>
<dbReference type="EMBL" id="PZKF01000017">
    <property type="protein sequence ID" value="PTE17519.1"/>
    <property type="molecule type" value="Genomic_DNA"/>
</dbReference>
<reference evidence="2 3" key="1">
    <citation type="submission" date="2018-03" db="EMBL/GenBank/DDBJ databases">
        <title>Rhodobacter veldkampii.</title>
        <authorList>
            <person name="Meyer T.E."/>
            <person name="Miller S."/>
            <person name="Lodha T."/>
            <person name="Gandham S."/>
            <person name="Chintalapati S."/>
            <person name="Chintalapati V.R."/>
        </authorList>
    </citation>
    <scope>NUCLEOTIDE SEQUENCE [LARGE SCALE GENOMIC DNA]</scope>
    <source>
        <strain evidence="2 3">DSM 11550</strain>
    </source>
</reference>
<keyword evidence="1" id="KW-1133">Transmembrane helix</keyword>
<organism evidence="2 3">
    <name type="scientific">Phaeovulum veldkampii DSM 11550</name>
    <dbReference type="NCBI Taxonomy" id="1185920"/>
    <lineage>
        <taxon>Bacteria</taxon>
        <taxon>Pseudomonadati</taxon>
        <taxon>Pseudomonadota</taxon>
        <taxon>Alphaproteobacteria</taxon>
        <taxon>Rhodobacterales</taxon>
        <taxon>Paracoccaceae</taxon>
        <taxon>Phaeovulum</taxon>
    </lineage>
</organism>
<dbReference type="RefSeq" id="WP_107325036.1">
    <property type="nucleotide sequence ID" value="NZ_NHSP01000030.1"/>
</dbReference>
<sequence>MTIRNWKEEDEKLGLAWPGAALLGILTFGALMMAGGLADTAALPVAGVVTVFFGMLWDWAFYGRDPETQLFALTDSLTPDTLPGNDDIFGKGSVDMKTLGLQPLVDLMGQNALMDGAPIMKIFGFGLK</sequence>
<accession>A0A2T4JHY0</accession>
<keyword evidence="1" id="KW-0812">Transmembrane</keyword>
<keyword evidence="1" id="KW-0472">Membrane</keyword>
<evidence type="ECO:0000256" key="1">
    <source>
        <dbReference type="SAM" id="Phobius"/>
    </source>
</evidence>
<dbReference type="AlphaFoldDB" id="A0A2T4JHY0"/>
<feature type="transmembrane region" description="Helical" evidence="1">
    <location>
        <begin position="12"/>
        <end position="35"/>
    </location>
</feature>
<name>A0A2T4JHY0_9RHOB</name>